<evidence type="ECO:0000256" key="3">
    <source>
        <dbReference type="ARBA" id="ARBA00023163"/>
    </source>
</evidence>
<dbReference type="PANTHER" id="PTHR46796">
    <property type="entry name" value="HTH-TYPE TRANSCRIPTIONAL ACTIVATOR RHAS-RELATED"/>
    <property type="match status" value="1"/>
</dbReference>
<keyword evidence="6" id="KW-1185">Reference proteome</keyword>
<sequence>MQHHAEFGALVPARWPAHALDEWTAQLQSICGNFNPCRAERASVTGGARTMDAGGLELAQVANDVDVIRRDIGDIRTDYGENLFLLLQLEGTCGIEQRGRQSIIVPGDCILVDSSSPSIFHFGGRFSNHLSVHLPRQLIFADKSVRVEVSRRIEAEDPMSAMLRAVVAKLLKTHAGDRQARHLRELLFSATRQAFAVEGELDEPVPLDSAGGRLEIVHILIDRHLTDENLTPQWLADKVGISLRTLQEDFSAAGTTVTSLIRMRRLHLVHEQLTQMKNTANAITIAEVAYSAGFNDISYFNRCFRRAFDCSPKDILQQ</sequence>
<dbReference type="Proteomes" id="UP000278823">
    <property type="component" value="Unassembled WGS sequence"/>
</dbReference>
<evidence type="ECO:0000256" key="1">
    <source>
        <dbReference type="ARBA" id="ARBA00023015"/>
    </source>
</evidence>
<keyword evidence="2" id="KW-0238">DNA-binding</keyword>
<reference evidence="6" key="1">
    <citation type="submission" date="2018-11" db="EMBL/GenBank/DDBJ databases">
        <title>Rhizobium chutanense sp. nov., isolated from root nodules of Phaseolus vulgaris in China.</title>
        <authorList>
            <person name="Huo Y."/>
        </authorList>
    </citation>
    <scope>NUCLEOTIDE SEQUENCE [LARGE SCALE GENOMIC DNA]</scope>
    <source>
        <strain evidence="6">CCBAU 65647</strain>
    </source>
</reference>
<comment type="caution">
    <text evidence="5">The sequence shown here is derived from an EMBL/GenBank/DDBJ whole genome shotgun (WGS) entry which is preliminary data.</text>
</comment>
<dbReference type="RefSeq" id="WP_126923535.1">
    <property type="nucleotide sequence ID" value="NZ_ML133694.1"/>
</dbReference>
<proteinExistence type="predicted"/>
<evidence type="ECO:0000313" key="6">
    <source>
        <dbReference type="Proteomes" id="UP000278823"/>
    </source>
</evidence>
<accession>A0A432PFB3</accession>
<dbReference type="InterPro" id="IPR035418">
    <property type="entry name" value="AraC-bd_2"/>
</dbReference>
<dbReference type="InterPro" id="IPR050204">
    <property type="entry name" value="AraC_XylS_family_regulators"/>
</dbReference>
<dbReference type="EMBL" id="RJTH01000009">
    <property type="protein sequence ID" value="RUM22930.1"/>
    <property type="molecule type" value="Genomic_DNA"/>
</dbReference>
<dbReference type="Pfam" id="PF14525">
    <property type="entry name" value="AraC_binding_2"/>
    <property type="match status" value="1"/>
</dbReference>
<name>A0A432PFB3_9HYPH</name>
<evidence type="ECO:0000259" key="4">
    <source>
        <dbReference type="PROSITE" id="PS01124"/>
    </source>
</evidence>
<keyword evidence="1" id="KW-0805">Transcription regulation</keyword>
<dbReference type="InterPro" id="IPR009057">
    <property type="entry name" value="Homeodomain-like_sf"/>
</dbReference>
<dbReference type="AlphaFoldDB" id="A0A432PFB3"/>
<dbReference type="OrthoDB" id="252470at2"/>
<dbReference type="Pfam" id="PF12833">
    <property type="entry name" value="HTH_18"/>
    <property type="match status" value="1"/>
</dbReference>
<gene>
    <name evidence="5" type="ORF">EFQ99_23055</name>
</gene>
<dbReference type="PROSITE" id="PS01124">
    <property type="entry name" value="HTH_ARAC_FAMILY_2"/>
    <property type="match status" value="1"/>
</dbReference>
<evidence type="ECO:0000313" key="5">
    <source>
        <dbReference type="EMBL" id="RUM22930.1"/>
    </source>
</evidence>
<dbReference type="PANTHER" id="PTHR46796:SF6">
    <property type="entry name" value="ARAC SUBFAMILY"/>
    <property type="match status" value="1"/>
</dbReference>
<organism evidence="5 6">
    <name type="scientific">Rhizobium vallis</name>
    <dbReference type="NCBI Taxonomy" id="634290"/>
    <lineage>
        <taxon>Bacteria</taxon>
        <taxon>Pseudomonadati</taxon>
        <taxon>Pseudomonadota</taxon>
        <taxon>Alphaproteobacteria</taxon>
        <taxon>Hyphomicrobiales</taxon>
        <taxon>Rhizobiaceae</taxon>
        <taxon>Rhizobium/Agrobacterium group</taxon>
        <taxon>Rhizobium</taxon>
    </lineage>
</organism>
<dbReference type="SMART" id="SM00342">
    <property type="entry name" value="HTH_ARAC"/>
    <property type="match status" value="1"/>
</dbReference>
<dbReference type="Gene3D" id="1.10.10.60">
    <property type="entry name" value="Homeodomain-like"/>
    <property type="match status" value="1"/>
</dbReference>
<protein>
    <submittedName>
        <fullName evidence="5">Helix-turn-helix domain-containing protein</fullName>
    </submittedName>
</protein>
<evidence type="ECO:0000256" key="2">
    <source>
        <dbReference type="ARBA" id="ARBA00023125"/>
    </source>
</evidence>
<keyword evidence="3" id="KW-0804">Transcription</keyword>
<feature type="domain" description="HTH araC/xylS-type" evidence="4">
    <location>
        <begin position="215"/>
        <end position="318"/>
    </location>
</feature>
<dbReference type="GO" id="GO:0043565">
    <property type="term" value="F:sequence-specific DNA binding"/>
    <property type="evidence" value="ECO:0007669"/>
    <property type="project" value="InterPro"/>
</dbReference>
<dbReference type="SUPFAM" id="SSF46689">
    <property type="entry name" value="Homeodomain-like"/>
    <property type="match status" value="1"/>
</dbReference>
<dbReference type="GO" id="GO:0003700">
    <property type="term" value="F:DNA-binding transcription factor activity"/>
    <property type="evidence" value="ECO:0007669"/>
    <property type="project" value="InterPro"/>
</dbReference>
<dbReference type="InterPro" id="IPR018060">
    <property type="entry name" value="HTH_AraC"/>
</dbReference>